<gene>
    <name evidence="1" type="ORF">ACFQ4H_20700</name>
</gene>
<evidence type="ECO:0000313" key="1">
    <source>
        <dbReference type="EMBL" id="MFD1323512.1"/>
    </source>
</evidence>
<proteinExistence type="predicted"/>
<protein>
    <submittedName>
        <fullName evidence="1">Uncharacterized protein</fullName>
    </submittedName>
</protein>
<dbReference type="RefSeq" id="WP_377572761.1">
    <property type="nucleotide sequence ID" value="NZ_JBHTMP010000033.1"/>
</dbReference>
<organism evidence="1 2">
    <name type="scientific">Micromonospora sonneratiae</name>
    <dbReference type="NCBI Taxonomy" id="1184706"/>
    <lineage>
        <taxon>Bacteria</taxon>
        <taxon>Bacillati</taxon>
        <taxon>Actinomycetota</taxon>
        <taxon>Actinomycetes</taxon>
        <taxon>Micromonosporales</taxon>
        <taxon>Micromonosporaceae</taxon>
        <taxon>Micromonospora</taxon>
    </lineage>
</organism>
<accession>A0ABW3YG98</accession>
<name>A0ABW3YG98_9ACTN</name>
<evidence type="ECO:0000313" key="2">
    <source>
        <dbReference type="Proteomes" id="UP001597260"/>
    </source>
</evidence>
<dbReference type="Proteomes" id="UP001597260">
    <property type="component" value="Unassembled WGS sequence"/>
</dbReference>
<comment type="caution">
    <text evidence="1">The sequence shown here is derived from an EMBL/GenBank/DDBJ whole genome shotgun (WGS) entry which is preliminary data.</text>
</comment>
<dbReference type="EMBL" id="JBHTMP010000033">
    <property type="protein sequence ID" value="MFD1323512.1"/>
    <property type="molecule type" value="Genomic_DNA"/>
</dbReference>
<reference evidence="2" key="1">
    <citation type="journal article" date="2019" name="Int. J. Syst. Evol. Microbiol.">
        <title>The Global Catalogue of Microorganisms (GCM) 10K type strain sequencing project: providing services to taxonomists for standard genome sequencing and annotation.</title>
        <authorList>
            <consortium name="The Broad Institute Genomics Platform"/>
            <consortium name="The Broad Institute Genome Sequencing Center for Infectious Disease"/>
            <person name="Wu L."/>
            <person name="Ma J."/>
        </authorList>
    </citation>
    <scope>NUCLEOTIDE SEQUENCE [LARGE SCALE GENOMIC DNA]</scope>
    <source>
        <strain evidence="2">JCM 31037</strain>
    </source>
</reference>
<sequence>MNPWLVMYLHTCQALDSMTFAQAGELAQDADQDAIGDMGDGYAESALALNMQVERLHWVNSNLVVAKGPVWNPLGDLAIGTLAGVVDTAAMAEGHQRIIAALDAFTEAAHRTQRRVIVVSPSWKPAGGERIASDA</sequence>
<keyword evidence="2" id="KW-1185">Reference proteome</keyword>